<accession>A0ABP7DJB7</accession>
<keyword evidence="2" id="KW-1185">Reference proteome</keyword>
<protein>
    <recommendedName>
        <fullName evidence="3">Carbon monoxide dehydrogenase</fullName>
    </recommendedName>
</protein>
<dbReference type="PANTHER" id="PTHR38588:SF1">
    <property type="entry name" value="BLL0334 PROTEIN"/>
    <property type="match status" value="1"/>
</dbReference>
<dbReference type="RefSeq" id="WP_345639686.1">
    <property type="nucleotide sequence ID" value="NZ_BAABEP010000001.1"/>
</dbReference>
<evidence type="ECO:0000313" key="2">
    <source>
        <dbReference type="Proteomes" id="UP001499884"/>
    </source>
</evidence>
<dbReference type="CDD" id="cd07823">
    <property type="entry name" value="SRPBCC_5"/>
    <property type="match status" value="1"/>
</dbReference>
<dbReference type="InterPro" id="IPR010419">
    <property type="entry name" value="CO_DH_gsu"/>
</dbReference>
<dbReference type="SUPFAM" id="SSF55961">
    <property type="entry name" value="Bet v1-like"/>
    <property type="match status" value="1"/>
</dbReference>
<name>A0ABP7DJB7_9ACTN</name>
<evidence type="ECO:0000313" key="1">
    <source>
        <dbReference type="EMBL" id="GAA3706477.1"/>
    </source>
</evidence>
<proteinExistence type="predicted"/>
<comment type="caution">
    <text evidence="1">The sequence shown here is derived from an EMBL/GenBank/DDBJ whole genome shotgun (WGS) entry which is preliminary data.</text>
</comment>
<organism evidence="1 2">
    <name type="scientific">Streptomyces tremellae</name>
    <dbReference type="NCBI Taxonomy" id="1124239"/>
    <lineage>
        <taxon>Bacteria</taxon>
        <taxon>Bacillati</taxon>
        <taxon>Actinomycetota</taxon>
        <taxon>Actinomycetes</taxon>
        <taxon>Kitasatosporales</taxon>
        <taxon>Streptomycetaceae</taxon>
        <taxon>Streptomyces</taxon>
    </lineage>
</organism>
<reference evidence="2" key="1">
    <citation type="journal article" date="2019" name="Int. J. Syst. Evol. Microbiol.">
        <title>The Global Catalogue of Microorganisms (GCM) 10K type strain sequencing project: providing services to taxonomists for standard genome sequencing and annotation.</title>
        <authorList>
            <consortium name="The Broad Institute Genomics Platform"/>
            <consortium name="The Broad Institute Genome Sequencing Center for Infectious Disease"/>
            <person name="Wu L."/>
            <person name="Ma J."/>
        </authorList>
    </citation>
    <scope>NUCLEOTIDE SEQUENCE [LARGE SCALE GENOMIC DNA]</scope>
    <source>
        <strain evidence="2">JCM 30846</strain>
    </source>
</reference>
<dbReference type="PANTHER" id="PTHR38588">
    <property type="entry name" value="BLL0334 PROTEIN"/>
    <property type="match status" value="1"/>
</dbReference>
<gene>
    <name evidence="1" type="ORF">GCM10023082_00590</name>
</gene>
<dbReference type="Pfam" id="PF06240">
    <property type="entry name" value="COXG"/>
    <property type="match status" value="1"/>
</dbReference>
<sequence length="196" mass="20757">MIKIDEEIAVPAPPAKVWGVISDPSEVVSCINGAQLGASHEDGSFDGTLPVKFGAVRVRFGARVSLDLDEAEREGRLSARGRDGQGATRFNAHATFEVAEDGPGGTRVRVSGEINLAGRLASVIEAGAGAVVKRMTKEFTDELVRKCTGEPAAAVPAAARPSPAEDWQRPAGGRLRAWLRRIFRRRRSGDAGAGTE</sequence>
<dbReference type="EMBL" id="BAABEP010000001">
    <property type="protein sequence ID" value="GAA3706477.1"/>
    <property type="molecule type" value="Genomic_DNA"/>
</dbReference>
<dbReference type="Proteomes" id="UP001499884">
    <property type="component" value="Unassembled WGS sequence"/>
</dbReference>
<dbReference type="Gene3D" id="3.30.530.20">
    <property type="match status" value="1"/>
</dbReference>
<dbReference type="InterPro" id="IPR023393">
    <property type="entry name" value="START-like_dom_sf"/>
</dbReference>
<evidence type="ECO:0008006" key="3">
    <source>
        <dbReference type="Google" id="ProtNLM"/>
    </source>
</evidence>